<proteinExistence type="predicted"/>
<dbReference type="OrthoDB" id="3188871at2759"/>
<protein>
    <submittedName>
        <fullName evidence="1">Uncharacterized protein</fullName>
    </submittedName>
</protein>
<evidence type="ECO:0000313" key="1">
    <source>
        <dbReference type="EMBL" id="KAF5336677.1"/>
    </source>
</evidence>
<organism evidence="1 2">
    <name type="scientific">Tetrapyrgos nigripes</name>
    <dbReference type="NCBI Taxonomy" id="182062"/>
    <lineage>
        <taxon>Eukaryota</taxon>
        <taxon>Fungi</taxon>
        <taxon>Dikarya</taxon>
        <taxon>Basidiomycota</taxon>
        <taxon>Agaricomycotina</taxon>
        <taxon>Agaricomycetes</taxon>
        <taxon>Agaricomycetidae</taxon>
        <taxon>Agaricales</taxon>
        <taxon>Marasmiineae</taxon>
        <taxon>Marasmiaceae</taxon>
        <taxon>Tetrapyrgos</taxon>
    </lineage>
</organism>
<dbReference type="EMBL" id="JAACJM010000225">
    <property type="protein sequence ID" value="KAF5336677.1"/>
    <property type="molecule type" value="Genomic_DNA"/>
</dbReference>
<evidence type="ECO:0000313" key="2">
    <source>
        <dbReference type="Proteomes" id="UP000559256"/>
    </source>
</evidence>
<comment type="caution">
    <text evidence="1">The sequence shown here is derived from an EMBL/GenBank/DDBJ whole genome shotgun (WGS) entry which is preliminary data.</text>
</comment>
<reference evidence="1 2" key="1">
    <citation type="journal article" date="2020" name="ISME J.">
        <title>Uncovering the hidden diversity of litter-decomposition mechanisms in mushroom-forming fungi.</title>
        <authorList>
            <person name="Floudas D."/>
            <person name="Bentzer J."/>
            <person name="Ahren D."/>
            <person name="Johansson T."/>
            <person name="Persson P."/>
            <person name="Tunlid A."/>
        </authorList>
    </citation>
    <scope>NUCLEOTIDE SEQUENCE [LARGE SCALE GENOMIC DNA]</scope>
    <source>
        <strain evidence="1 2">CBS 291.85</strain>
    </source>
</reference>
<keyword evidence="2" id="KW-1185">Reference proteome</keyword>
<accession>A0A8H5C7L0</accession>
<gene>
    <name evidence="1" type="ORF">D9758_015686</name>
</gene>
<dbReference type="Proteomes" id="UP000559256">
    <property type="component" value="Unassembled WGS sequence"/>
</dbReference>
<sequence>MTSAIVLPHLDKWAQGHITAITKATTQEEFDSAFDGFVAADPDVDITFNGVKISRQEYKNRLQTEAFRETGAEVVFNGTVQVPGDDGSNVPSPYVGEAGIFYTAILAEGILVLGAPQERQVTSSINIFVKNDPSLKPPTLPGGIRGFFDPRRAFRVNQVFLDRANTASDSSAGTST</sequence>
<name>A0A8H5C7L0_9AGAR</name>
<dbReference type="AlphaFoldDB" id="A0A8H5C7L0"/>